<proteinExistence type="predicted"/>
<comment type="caution">
    <text evidence="2">The sequence shown here is derived from an EMBL/GenBank/DDBJ whole genome shotgun (WGS) entry which is preliminary data.</text>
</comment>
<dbReference type="Pfam" id="PF00135">
    <property type="entry name" value="COesterase"/>
    <property type="match status" value="1"/>
</dbReference>
<evidence type="ECO:0000313" key="3">
    <source>
        <dbReference type="Proteomes" id="UP000186955"/>
    </source>
</evidence>
<dbReference type="EMBL" id="MNBE01000598">
    <property type="protein sequence ID" value="OKP06266.1"/>
    <property type="molecule type" value="Genomic_DNA"/>
</dbReference>
<dbReference type="GO" id="GO:0017000">
    <property type="term" value="P:antibiotic biosynthetic process"/>
    <property type="evidence" value="ECO:0007669"/>
    <property type="project" value="UniProtKB-ARBA"/>
</dbReference>
<accession>A0A1Q5U1B8</accession>
<dbReference type="Proteomes" id="UP000186955">
    <property type="component" value="Unassembled WGS sequence"/>
</dbReference>
<feature type="domain" description="Carboxylesterase type B" evidence="1">
    <location>
        <begin position="10"/>
        <end position="312"/>
    </location>
</feature>
<organism evidence="2 3">
    <name type="scientific">Penicillium subrubescens</name>
    <dbReference type="NCBI Taxonomy" id="1316194"/>
    <lineage>
        <taxon>Eukaryota</taxon>
        <taxon>Fungi</taxon>
        <taxon>Dikarya</taxon>
        <taxon>Ascomycota</taxon>
        <taxon>Pezizomycotina</taxon>
        <taxon>Eurotiomycetes</taxon>
        <taxon>Eurotiomycetidae</taxon>
        <taxon>Eurotiales</taxon>
        <taxon>Aspergillaceae</taxon>
        <taxon>Penicillium</taxon>
    </lineage>
</organism>
<dbReference type="InterPro" id="IPR050309">
    <property type="entry name" value="Type-B_Carboxylest/Lipase"/>
</dbReference>
<name>A0A1Q5U1B8_9EURO</name>
<dbReference type="GO" id="GO:0072330">
    <property type="term" value="P:monocarboxylic acid biosynthetic process"/>
    <property type="evidence" value="ECO:0007669"/>
    <property type="project" value="UniProtKB-ARBA"/>
</dbReference>
<dbReference type="PANTHER" id="PTHR11559">
    <property type="entry name" value="CARBOXYLESTERASE"/>
    <property type="match status" value="1"/>
</dbReference>
<dbReference type="AlphaFoldDB" id="A0A1Q5U1B8"/>
<reference evidence="2 3" key="1">
    <citation type="submission" date="2016-10" db="EMBL/GenBank/DDBJ databases">
        <title>Genome sequence of the ascomycete fungus Penicillium subrubescens.</title>
        <authorList>
            <person name="De Vries R.P."/>
            <person name="Peng M."/>
            <person name="Dilokpimol A."/>
            <person name="Hilden K."/>
            <person name="Makela M.R."/>
            <person name="Grigoriev I."/>
            <person name="Riley R."/>
            <person name="Granchi Z."/>
        </authorList>
    </citation>
    <scope>NUCLEOTIDE SEQUENCE [LARGE SCALE GENOMIC DNA]</scope>
    <source>
        <strain evidence="2 3">CBS 132785</strain>
    </source>
</reference>
<evidence type="ECO:0000259" key="1">
    <source>
        <dbReference type="Pfam" id="PF00135"/>
    </source>
</evidence>
<dbReference type="Gene3D" id="3.40.50.1820">
    <property type="entry name" value="alpha/beta hydrolase"/>
    <property type="match status" value="1"/>
</dbReference>
<protein>
    <submittedName>
        <fullName evidence="2">Para-nitrobenzyl esterase</fullName>
    </submittedName>
</protein>
<dbReference type="InterPro" id="IPR029058">
    <property type="entry name" value="AB_hydrolase_fold"/>
</dbReference>
<dbReference type="InterPro" id="IPR002018">
    <property type="entry name" value="CarbesteraseB"/>
</dbReference>
<dbReference type="STRING" id="1316194.A0A1Q5U1B8"/>
<sequence>MASTITVQLPGGPIEANVVDDSLINARGIPYAKAQRFETPQPTGNWIETLDCTKRAPICPQLPSRLESVMGPLTKGHSLSEDCLRVSIVAPRDVTNAPVMVWLHGGAYISGGGDLGCYQPIDLAKRGIVCVNITYRLGVFGYLHLEGIAPANLGLLDQRAALQWIQNNISAFGGDPANVTMVGQSAGADSIICLMASENTKGLFHRAILLSPPLGELKERTPTAPMLTKRAERLLTKDPREMSIDELLGVQKQLLMNPVRTQVMLFAPALGYSPLPTEQDFDQNISETAKDIPILIGWTDHDGRPFASMMGPESLLKLPIIGPYVEAVGTWYITQSYFKWPSQRFHQQVLQAGGTSTSYSFGWAGIDNSLGACHCIDIPFVLGTRESWKTAPMLAGQDTEEQLARLGSSLKDLWVRFANGRRLKENHLEIRRNLSLSEAAFEDDE</sequence>
<keyword evidence="3" id="KW-1185">Reference proteome</keyword>
<dbReference type="SUPFAM" id="SSF53474">
    <property type="entry name" value="alpha/beta-Hydrolases"/>
    <property type="match status" value="1"/>
</dbReference>
<evidence type="ECO:0000313" key="2">
    <source>
        <dbReference type="EMBL" id="OKP06266.1"/>
    </source>
</evidence>
<dbReference type="OrthoDB" id="408631at2759"/>
<gene>
    <name evidence="2" type="ORF">PENSUB_6256</name>
</gene>